<evidence type="ECO:0000313" key="1">
    <source>
        <dbReference type="EMBL" id="MFC6789811.1"/>
    </source>
</evidence>
<sequence length="57" mass="6083">MLEAGAQAKASELPASVAEGLRAWIADQPEPRPSVQEAITRGLSEWLAAKGYLPPRP</sequence>
<keyword evidence="2" id="KW-1185">Reference proteome</keyword>
<proteinExistence type="predicted"/>
<dbReference type="RefSeq" id="WP_378969049.1">
    <property type="nucleotide sequence ID" value="NZ_JBHSWN010000001.1"/>
</dbReference>
<gene>
    <name evidence="1" type="ORF">ACFQE0_09410</name>
</gene>
<protein>
    <recommendedName>
        <fullName evidence="3">CopG family transcriptional regulator</fullName>
    </recommendedName>
</protein>
<evidence type="ECO:0008006" key="3">
    <source>
        <dbReference type="Google" id="ProtNLM"/>
    </source>
</evidence>
<evidence type="ECO:0000313" key="2">
    <source>
        <dbReference type="Proteomes" id="UP001596292"/>
    </source>
</evidence>
<name>A0ABW2BIP7_9HYPH</name>
<organism evidence="1 2">
    <name type="scientific">Methylobacterium komagatae</name>
    <dbReference type="NCBI Taxonomy" id="374425"/>
    <lineage>
        <taxon>Bacteria</taxon>
        <taxon>Pseudomonadati</taxon>
        <taxon>Pseudomonadota</taxon>
        <taxon>Alphaproteobacteria</taxon>
        <taxon>Hyphomicrobiales</taxon>
        <taxon>Methylobacteriaceae</taxon>
        <taxon>Methylobacterium</taxon>
    </lineage>
</organism>
<dbReference type="Proteomes" id="UP001596292">
    <property type="component" value="Unassembled WGS sequence"/>
</dbReference>
<comment type="caution">
    <text evidence="1">The sequence shown here is derived from an EMBL/GenBank/DDBJ whole genome shotgun (WGS) entry which is preliminary data.</text>
</comment>
<dbReference type="EMBL" id="JBHSWN010000001">
    <property type="protein sequence ID" value="MFC6789811.1"/>
    <property type="molecule type" value="Genomic_DNA"/>
</dbReference>
<accession>A0ABW2BIP7</accession>
<reference evidence="2" key="1">
    <citation type="journal article" date="2019" name="Int. J. Syst. Evol. Microbiol.">
        <title>The Global Catalogue of Microorganisms (GCM) 10K type strain sequencing project: providing services to taxonomists for standard genome sequencing and annotation.</title>
        <authorList>
            <consortium name="The Broad Institute Genomics Platform"/>
            <consortium name="The Broad Institute Genome Sequencing Center for Infectious Disease"/>
            <person name="Wu L."/>
            <person name="Ma J."/>
        </authorList>
    </citation>
    <scope>NUCLEOTIDE SEQUENCE [LARGE SCALE GENOMIC DNA]</scope>
    <source>
        <strain evidence="2">CCUG 48316</strain>
    </source>
</reference>